<dbReference type="Gene3D" id="1.20.58.100">
    <property type="entry name" value="Fumarate reductase/succinate dehydrogenase flavoprotein-like, C-terminal domain"/>
    <property type="match status" value="1"/>
</dbReference>
<dbReference type="InterPro" id="IPR036188">
    <property type="entry name" value="FAD/NAD-bd_sf"/>
</dbReference>
<dbReference type="Pfam" id="PF02910">
    <property type="entry name" value="Succ_DH_flav_C"/>
    <property type="match status" value="1"/>
</dbReference>
<dbReference type="InterPro" id="IPR037099">
    <property type="entry name" value="Fum_R/Succ_DH_flav-like_C_sf"/>
</dbReference>
<dbReference type="InterPro" id="IPR006311">
    <property type="entry name" value="TAT_signal"/>
</dbReference>
<feature type="domain" description="Fumarate reductase/succinate dehydrogenase flavoprotein-like C-terminal" evidence="5">
    <location>
        <begin position="499"/>
        <end position="614"/>
    </location>
</feature>
<proteinExistence type="predicted"/>
<evidence type="ECO:0000256" key="1">
    <source>
        <dbReference type="ARBA" id="ARBA00022630"/>
    </source>
</evidence>
<dbReference type="HOGENOM" id="CLU_443936_0_0_0"/>
<dbReference type="Pfam" id="PF00890">
    <property type="entry name" value="FAD_binding_2"/>
    <property type="match status" value="1"/>
</dbReference>
<evidence type="ECO:0000313" key="7">
    <source>
        <dbReference type="Proteomes" id="UP000002012"/>
    </source>
</evidence>
<dbReference type="PROSITE" id="PS51318">
    <property type="entry name" value="TAT"/>
    <property type="match status" value="1"/>
</dbReference>
<dbReference type="OrthoDB" id="9805351at2"/>
<evidence type="ECO:0000259" key="5">
    <source>
        <dbReference type="Pfam" id="PF02910"/>
    </source>
</evidence>
<dbReference type="NCBIfam" id="TIGR01409">
    <property type="entry name" value="TAT_signal_seq"/>
    <property type="match status" value="1"/>
</dbReference>
<dbReference type="Proteomes" id="UP000002012">
    <property type="component" value="Chromosome"/>
</dbReference>
<dbReference type="SUPFAM" id="SSF46977">
    <property type="entry name" value="Succinate dehydrogenase/fumarate reductase flavoprotein C-terminal domain"/>
    <property type="match status" value="1"/>
</dbReference>
<dbReference type="PROSITE" id="PS51257">
    <property type="entry name" value="PROKAR_LIPOPROTEIN"/>
    <property type="match status" value="1"/>
</dbReference>
<organism evidence="6 7">
    <name type="scientific">Denitrovibrio acetiphilus (strain DSM 12809 / NBRC 114555 / N2460)</name>
    <dbReference type="NCBI Taxonomy" id="522772"/>
    <lineage>
        <taxon>Bacteria</taxon>
        <taxon>Pseudomonadati</taxon>
        <taxon>Deferribacterota</taxon>
        <taxon>Deferribacteres</taxon>
        <taxon>Deferribacterales</taxon>
        <taxon>Geovibrionaceae</taxon>
        <taxon>Denitrovibrio</taxon>
    </lineage>
</organism>
<dbReference type="InterPro" id="IPR015939">
    <property type="entry name" value="Fum_Rdtase/Succ_DH_flav-like_C"/>
</dbReference>
<dbReference type="InterPro" id="IPR030664">
    <property type="entry name" value="SdhA/FrdA/AprA"/>
</dbReference>
<reference evidence="6 7" key="1">
    <citation type="journal article" date="2010" name="Stand. Genomic Sci.">
        <title>Complete genome sequence of Denitrovibrio acetiphilus type strain (N2460).</title>
        <authorList>
            <person name="Kiss H."/>
            <person name="Lang E."/>
            <person name="Lapidus A."/>
            <person name="Copeland A."/>
            <person name="Nolan M."/>
            <person name="Glavina Del Rio T."/>
            <person name="Chen F."/>
            <person name="Lucas S."/>
            <person name="Tice H."/>
            <person name="Cheng J.F."/>
            <person name="Han C."/>
            <person name="Goodwin L."/>
            <person name="Pitluck S."/>
            <person name="Liolios K."/>
            <person name="Pati A."/>
            <person name="Ivanova N."/>
            <person name="Mavromatis K."/>
            <person name="Chen A."/>
            <person name="Palaniappan K."/>
            <person name="Land M."/>
            <person name="Hauser L."/>
            <person name="Chang Y.J."/>
            <person name="Jeffries C.D."/>
            <person name="Detter J.C."/>
            <person name="Brettin T."/>
            <person name="Spring S."/>
            <person name="Rohde M."/>
            <person name="Goker M."/>
            <person name="Woyke T."/>
            <person name="Bristow J."/>
            <person name="Eisen J.A."/>
            <person name="Markowitz V."/>
            <person name="Hugenholtz P."/>
            <person name="Kyrpides N.C."/>
            <person name="Klenk H.P."/>
        </authorList>
    </citation>
    <scope>NUCLEOTIDE SEQUENCE [LARGE SCALE GENOMIC DNA]</scope>
    <source>
        <strain evidence="7">DSM 12809 / NBRC 114555 / N2460</strain>
    </source>
</reference>
<dbReference type="PANTHER" id="PTHR11632">
    <property type="entry name" value="SUCCINATE DEHYDROGENASE 2 FLAVOPROTEIN SUBUNIT"/>
    <property type="match status" value="1"/>
</dbReference>
<dbReference type="AlphaFoldDB" id="D4H665"/>
<sequence precursor="true">MGNKDNKFEKGGITRRSFLKYGGIAAASLAVACGGSGGSSGSSDSSGSDNGISYKVFSTDLLFIGGGFGAMSAGYEAVKNNKNITILDKGPFRASGGAGMNWDVQYVWYPTTDDNNGINIAGYKADSGLKFVTNKKAIQNADLTDPNRSALEFFGNRGELFPYREEDGSLEYDLNYPTIAMVPGGYPRHIQDELIKSTLVNVSDRTMVTSLLMEDGVCVGAVAVHLPTGEYRIYKADAVILAAGANCWLNGWNTVAANSMNSPDNTSDVEMAAYRLGARVGESEFGSYDLISIYPSGIAYSFNAGLGADANENQYILDADHVAFLQDAKYDQTRFLTDRPYFNQCVGEYMTDESKLTPNGGLYLDLSDPATLEEIRPCYSRSAQLWKDNFDIDVTNGAYVEIGFEMYEHGGAPVIDEKMMTDIPGLFCTRGAGINGERGGTAEYMNIRMGSYTLRSALEYIDGYSNNTSDYSSAIEEFERLEEIRKRSAKSGLRPHVVRQNIQKAVGPAFSVVRTTEKLEAASAELARIRAEDLPNQICADNSKTYNTEWRMAIENYNMIEIAEMAINATLMREESRGYYRPEYPDKDDENWGCMLAAKLVDGEMEFEKVFFDDISWDNVTWES</sequence>
<feature type="domain" description="FAD-dependent oxidoreductase 2 FAD-binding" evidence="4">
    <location>
        <begin position="198"/>
        <end position="298"/>
    </location>
</feature>
<keyword evidence="2" id="KW-0560">Oxidoreductase</keyword>
<dbReference type="InterPro" id="IPR003953">
    <property type="entry name" value="FAD-dep_OxRdtase_2_FAD-bd"/>
</dbReference>
<dbReference type="eggNOG" id="COG1053">
    <property type="taxonomic scope" value="Bacteria"/>
</dbReference>
<dbReference type="KEGG" id="dap:Dacet_0933"/>
<dbReference type="SUPFAM" id="SSF51905">
    <property type="entry name" value="FAD/NAD(P)-binding domain"/>
    <property type="match status" value="1"/>
</dbReference>
<dbReference type="PaxDb" id="522772-Dacet_0933"/>
<feature type="active site" description="Proton acceptor" evidence="3">
    <location>
        <position position="339"/>
    </location>
</feature>
<evidence type="ECO:0000256" key="2">
    <source>
        <dbReference type="ARBA" id="ARBA00023002"/>
    </source>
</evidence>
<dbReference type="Gene3D" id="3.50.50.60">
    <property type="entry name" value="FAD/NAD(P)-binding domain"/>
    <property type="match status" value="1"/>
</dbReference>
<dbReference type="GO" id="GO:0016491">
    <property type="term" value="F:oxidoreductase activity"/>
    <property type="evidence" value="ECO:0007669"/>
    <property type="project" value="UniProtKB-KW"/>
</dbReference>
<dbReference type="RefSeq" id="WP_013010242.1">
    <property type="nucleotide sequence ID" value="NC_013943.1"/>
</dbReference>
<protein>
    <submittedName>
        <fullName evidence="6">Fumarate reductase/succinate dehydrogenase flavoprotein domain protein</fullName>
    </submittedName>
</protein>
<dbReference type="PANTHER" id="PTHR11632:SF51">
    <property type="entry name" value="SUCCINATE DEHYDROGENASE [UBIQUINONE] FLAVOPROTEIN SUBUNIT, MITOCHONDRIAL"/>
    <property type="match status" value="1"/>
</dbReference>
<dbReference type="STRING" id="522772.Dacet_0933"/>
<dbReference type="InterPro" id="IPR019546">
    <property type="entry name" value="TAT_signal_bac_arc"/>
</dbReference>
<dbReference type="EMBL" id="CP001968">
    <property type="protein sequence ID" value="ADD67711.1"/>
    <property type="molecule type" value="Genomic_DNA"/>
</dbReference>
<name>D4H665_DENA2</name>
<accession>D4H665</accession>
<evidence type="ECO:0000259" key="4">
    <source>
        <dbReference type="Pfam" id="PF00890"/>
    </source>
</evidence>
<evidence type="ECO:0000256" key="3">
    <source>
        <dbReference type="PIRSR" id="PIRSR630664-50"/>
    </source>
</evidence>
<evidence type="ECO:0000313" key="6">
    <source>
        <dbReference type="EMBL" id="ADD67711.1"/>
    </source>
</evidence>
<keyword evidence="7" id="KW-1185">Reference proteome</keyword>
<dbReference type="InParanoid" id="D4H665"/>
<keyword evidence="1" id="KW-0285">Flavoprotein</keyword>
<gene>
    <name evidence="6" type="ordered locus">Dacet_0933</name>
</gene>